<keyword evidence="1" id="KW-0732">Signal</keyword>
<dbReference type="AlphaFoldDB" id="A0AAE1LFG7"/>
<dbReference type="Proteomes" id="UP001219518">
    <property type="component" value="Unassembled WGS sequence"/>
</dbReference>
<dbReference type="PANTHER" id="PTHR11257">
    <property type="entry name" value="CHEMOSENSORY PROTEIN-RELATED"/>
    <property type="match status" value="1"/>
</dbReference>
<evidence type="ECO:0000256" key="1">
    <source>
        <dbReference type="SAM" id="SignalP"/>
    </source>
</evidence>
<keyword evidence="3" id="KW-1185">Reference proteome</keyword>
<protein>
    <submittedName>
        <fullName evidence="2">Ejaculatory bulb-specific protein 3</fullName>
    </submittedName>
</protein>
<accession>A0AAE1LFG7</accession>
<dbReference type="Pfam" id="PF03392">
    <property type="entry name" value="OS-D"/>
    <property type="match status" value="1"/>
</dbReference>
<reference evidence="2" key="1">
    <citation type="submission" date="2021-07" db="EMBL/GenBank/DDBJ databases">
        <authorList>
            <person name="Catto M.A."/>
            <person name="Jacobson A."/>
            <person name="Kennedy G."/>
            <person name="Labadie P."/>
            <person name="Hunt B.G."/>
            <person name="Srinivasan R."/>
        </authorList>
    </citation>
    <scope>NUCLEOTIDE SEQUENCE</scope>
    <source>
        <strain evidence="2">PL_HMW_Pooled</strain>
        <tissue evidence="2">Head</tissue>
    </source>
</reference>
<dbReference type="InterPro" id="IPR036682">
    <property type="entry name" value="OS_D_A10/PebIII_sf"/>
</dbReference>
<sequence length="121" mass="12974">MTTSAVCLLALAALAVVLLAGSPSAAAPAPQNNLGRGDINQYLMDPQLVRNTIACVEDKGPCTRLGNSLKNAIPRVLNNCSGCDSKQAANARKLIDYIQRNYPRDYDQILAKYRSVPVRSG</sequence>
<proteinExistence type="predicted"/>
<dbReference type="Gene3D" id="1.10.2080.10">
    <property type="entry name" value="Insect odorant-binding protein A10/Ejaculatory bulb-specific protein 3"/>
    <property type="match status" value="1"/>
</dbReference>
<organism evidence="2 3">
    <name type="scientific">Frankliniella fusca</name>
    <dbReference type="NCBI Taxonomy" id="407009"/>
    <lineage>
        <taxon>Eukaryota</taxon>
        <taxon>Metazoa</taxon>
        <taxon>Ecdysozoa</taxon>
        <taxon>Arthropoda</taxon>
        <taxon>Hexapoda</taxon>
        <taxon>Insecta</taxon>
        <taxon>Pterygota</taxon>
        <taxon>Neoptera</taxon>
        <taxon>Paraneoptera</taxon>
        <taxon>Thysanoptera</taxon>
        <taxon>Terebrantia</taxon>
        <taxon>Thripoidea</taxon>
        <taxon>Thripidae</taxon>
        <taxon>Frankliniella</taxon>
    </lineage>
</organism>
<comment type="caution">
    <text evidence="2">The sequence shown here is derived from an EMBL/GenBank/DDBJ whole genome shotgun (WGS) entry which is preliminary data.</text>
</comment>
<dbReference type="EMBL" id="JAHWGI010000505">
    <property type="protein sequence ID" value="KAK3916222.1"/>
    <property type="molecule type" value="Genomic_DNA"/>
</dbReference>
<evidence type="ECO:0000313" key="3">
    <source>
        <dbReference type="Proteomes" id="UP001219518"/>
    </source>
</evidence>
<dbReference type="SUPFAM" id="SSF100910">
    <property type="entry name" value="Chemosensory protein Csp2"/>
    <property type="match status" value="1"/>
</dbReference>
<gene>
    <name evidence="2" type="ORF">KUF71_006090</name>
</gene>
<name>A0AAE1LFG7_9NEOP</name>
<feature type="signal peptide" evidence="1">
    <location>
        <begin position="1"/>
        <end position="26"/>
    </location>
</feature>
<evidence type="ECO:0000313" key="2">
    <source>
        <dbReference type="EMBL" id="KAK3916222.1"/>
    </source>
</evidence>
<feature type="chain" id="PRO_5042170429" evidence="1">
    <location>
        <begin position="27"/>
        <end position="121"/>
    </location>
</feature>
<reference evidence="2" key="2">
    <citation type="journal article" date="2023" name="BMC Genomics">
        <title>Pest status, molecular evolution, and epigenetic factors derived from the genome assembly of Frankliniella fusca, a thysanopteran phytovirus vector.</title>
        <authorList>
            <person name="Catto M.A."/>
            <person name="Labadie P.E."/>
            <person name="Jacobson A.L."/>
            <person name="Kennedy G.G."/>
            <person name="Srinivasan R."/>
            <person name="Hunt B.G."/>
        </authorList>
    </citation>
    <scope>NUCLEOTIDE SEQUENCE</scope>
    <source>
        <strain evidence="2">PL_HMW_Pooled</strain>
    </source>
</reference>
<dbReference type="InterPro" id="IPR005055">
    <property type="entry name" value="A10/PebIII"/>
</dbReference>
<dbReference type="PANTHER" id="PTHR11257:SF13">
    <property type="entry name" value="GEO07322P1"/>
    <property type="match status" value="1"/>
</dbReference>